<keyword evidence="5" id="KW-1133">Transmembrane helix</keyword>
<keyword evidence="1 4" id="KW-0677">Repeat</keyword>
<dbReference type="Proteomes" id="UP000823046">
    <property type="component" value="Unassembled WGS sequence"/>
</dbReference>
<dbReference type="InterPro" id="IPR027417">
    <property type="entry name" value="P-loop_NTPase"/>
</dbReference>
<dbReference type="Gene3D" id="3.40.50.300">
    <property type="entry name" value="P-loop containing nucleotide triphosphate hydrolases"/>
    <property type="match status" value="1"/>
</dbReference>
<protein>
    <submittedName>
        <fullName evidence="7">Chaperone clp</fullName>
    </submittedName>
</protein>
<gene>
    <name evidence="7" type="ORF">IE077_001334</name>
</gene>
<dbReference type="SUPFAM" id="SSF81923">
    <property type="entry name" value="Double Clp-N motif"/>
    <property type="match status" value="1"/>
</dbReference>
<dbReference type="Gene3D" id="1.10.1780.10">
    <property type="entry name" value="Clp, N-terminal domain"/>
    <property type="match status" value="1"/>
</dbReference>
<evidence type="ECO:0000259" key="6">
    <source>
        <dbReference type="PROSITE" id="PS51903"/>
    </source>
</evidence>
<name>A0ABQ7J6D3_9APIC</name>
<organism evidence="7 8">
    <name type="scientific">Cardiosporidium cionae</name>
    <dbReference type="NCBI Taxonomy" id="476202"/>
    <lineage>
        <taxon>Eukaryota</taxon>
        <taxon>Sar</taxon>
        <taxon>Alveolata</taxon>
        <taxon>Apicomplexa</taxon>
        <taxon>Aconoidasida</taxon>
        <taxon>Nephromycida</taxon>
        <taxon>Cardiosporidium</taxon>
    </lineage>
</organism>
<feature type="domain" description="Clp R" evidence="6">
    <location>
        <begin position="167"/>
        <end position="309"/>
    </location>
</feature>
<dbReference type="PROSITE" id="PS51903">
    <property type="entry name" value="CLP_R"/>
    <property type="match status" value="1"/>
</dbReference>
<dbReference type="Pfam" id="PF02861">
    <property type="entry name" value="Clp_N"/>
    <property type="match status" value="1"/>
</dbReference>
<dbReference type="InterPro" id="IPR050130">
    <property type="entry name" value="ClpA_ClpB"/>
</dbReference>
<dbReference type="InterPro" id="IPR036628">
    <property type="entry name" value="Clp_N_dom_sf"/>
</dbReference>
<dbReference type="EMBL" id="JADAQX010000864">
    <property type="protein sequence ID" value="KAF8819250.1"/>
    <property type="molecule type" value="Genomic_DNA"/>
</dbReference>
<feature type="transmembrane region" description="Helical" evidence="5">
    <location>
        <begin position="6"/>
        <end position="25"/>
    </location>
</feature>
<dbReference type="InterPro" id="IPR003959">
    <property type="entry name" value="ATPase_AAA_core"/>
</dbReference>
<evidence type="ECO:0000313" key="7">
    <source>
        <dbReference type="EMBL" id="KAF8819250.1"/>
    </source>
</evidence>
<dbReference type="CDD" id="cd00009">
    <property type="entry name" value="AAA"/>
    <property type="match status" value="1"/>
</dbReference>
<evidence type="ECO:0000313" key="8">
    <source>
        <dbReference type="Proteomes" id="UP000823046"/>
    </source>
</evidence>
<evidence type="ECO:0000256" key="5">
    <source>
        <dbReference type="SAM" id="Phobius"/>
    </source>
</evidence>
<dbReference type="PANTHER" id="PTHR11638">
    <property type="entry name" value="ATP-DEPENDENT CLP PROTEASE"/>
    <property type="match status" value="1"/>
</dbReference>
<accession>A0ABQ7J6D3</accession>
<evidence type="ECO:0000256" key="1">
    <source>
        <dbReference type="ARBA" id="ARBA00022737"/>
    </source>
</evidence>
<keyword evidence="5" id="KW-0472">Membrane</keyword>
<keyword evidence="8" id="KW-1185">Reference proteome</keyword>
<dbReference type="Pfam" id="PF00004">
    <property type="entry name" value="AAA"/>
    <property type="match status" value="1"/>
</dbReference>
<dbReference type="PANTHER" id="PTHR11638:SF155">
    <property type="entry name" value="CHAPERONE PROTEIN CLPC1, CHLOROPLASTIC-LIKE"/>
    <property type="match status" value="1"/>
</dbReference>
<evidence type="ECO:0000256" key="2">
    <source>
        <dbReference type="ARBA" id="ARBA00022741"/>
    </source>
</evidence>
<proteinExistence type="predicted"/>
<comment type="caution">
    <text evidence="7">The sequence shown here is derived from an EMBL/GenBank/DDBJ whole genome shotgun (WGS) entry which is preliminary data.</text>
</comment>
<dbReference type="SUPFAM" id="SSF52540">
    <property type="entry name" value="P-loop containing nucleoside triphosphate hydrolases"/>
    <property type="match status" value="1"/>
</dbReference>
<reference evidence="7 8" key="1">
    <citation type="journal article" date="2020" name="bioRxiv">
        <title>Metabolic contributions of an alphaproteobacterial endosymbiont in the apicomplexan Cardiosporidium cionae.</title>
        <authorList>
            <person name="Hunter E.S."/>
            <person name="Paight C.J."/>
            <person name="Lane C.E."/>
        </authorList>
    </citation>
    <scope>NUCLEOTIDE SEQUENCE [LARGE SCALE GENOMIC DNA]</scope>
    <source>
        <strain evidence="7">ESH_2018</strain>
    </source>
</reference>
<keyword evidence="3" id="KW-0067">ATP-binding</keyword>
<dbReference type="InterPro" id="IPR004176">
    <property type="entry name" value="Clp_R_N"/>
</dbReference>
<evidence type="ECO:0000256" key="4">
    <source>
        <dbReference type="PROSITE-ProRule" id="PRU01251"/>
    </source>
</evidence>
<sequence>MYPSTFFSFYYIYGSILWFFLYSLVEIPTEAAQRYRFPPTPKLERGFSLSQSSISPTKVGCLQALPSYPFAFIISEKANPKRWIYPPIHSLFPLKDSLASTGFVSLPYSAGTGRSLHPKGNHPRYPSFCTSHHGSPFHSTSSFPIASSSRKERVTSLMATNRLSMMFENFTEKAIKVIMLAQEESRRVGHNFVGTEQLFLGLVGQMDGIAGKVLKNVGLTLVEARKKVDEIVGKGSGFVAPEIPFTPHAKQALQSAMEEAKLLRHMYIDTEHLLLGVLKEEEGTLSKVLASLNCDKNKIRAELIKILSDTEEFTTIGARSEQFRAAPTLQEFSVDLTEKAIKGELDPVVGRTKEIDRLIQILVRRSKSNPILIGEPGVGKTAIAEGLAQRIANKDIPLLLEKKRVCLLDMGLLVAGTKYRGEFEERLKKLMEDIRKAENIILVVDEIHTMIGTSYTFSTLSFC</sequence>
<evidence type="ECO:0000256" key="3">
    <source>
        <dbReference type="ARBA" id="ARBA00022840"/>
    </source>
</evidence>
<keyword evidence="5" id="KW-0812">Transmembrane</keyword>
<keyword evidence="2" id="KW-0547">Nucleotide-binding</keyword>